<proteinExistence type="predicted"/>
<keyword evidence="1" id="KW-1133">Transmembrane helix</keyword>
<feature type="transmembrane region" description="Helical" evidence="1">
    <location>
        <begin position="311"/>
        <end position="333"/>
    </location>
</feature>
<name>A0A972F7F0_9RHOO</name>
<gene>
    <name evidence="2" type="ORF">GPA21_09260</name>
</gene>
<feature type="transmembrane region" description="Helical" evidence="1">
    <location>
        <begin position="284"/>
        <end position="305"/>
    </location>
</feature>
<organism evidence="2 3">
    <name type="scientific">Azoarcus taiwanensis</name>
    <dbReference type="NCBI Taxonomy" id="666964"/>
    <lineage>
        <taxon>Bacteria</taxon>
        <taxon>Pseudomonadati</taxon>
        <taxon>Pseudomonadota</taxon>
        <taxon>Betaproteobacteria</taxon>
        <taxon>Rhodocyclales</taxon>
        <taxon>Zoogloeaceae</taxon>
        <taxon>Azoarcus</taxon>
    </lineage>
</organism>
<keyword evidence="1" id="KW-0812">Transmembrane</keyword>
<feature type="transmembrane region" description="Helical" evidence="1">
    <location>
        <begin position="391"/>
        <end position="414"/>
    </location>
</feature>
<dbReference type="RefSeq" id="WP_168987918.1">
    <property type="nucleotide sequence ID" value="NZ_CAWPHM010000270.1"/>
</dbReference>
<evidence type="ECO:0000313" key="2">
    <source>
        <dbReference type="EMBL" id="NMG03161.1"/>
    </source>
</evidence>
<feature type="transmembrane region" description="Helical" evidence="1">
    <location>
        <begin position="221"/>
        <end position="241"/>
    </location>
</feature>
<feature type="transmembrane region" description="Helical" evidence="1">
    <location>
        <begin position="116"/>
        <end position="140"/>
    </location>
</feature>
<protein>
    <submittedName>
        <fullName evidence="2">Uncharacterized protein</fullName>
    </submittedName>
</protein>
<evidence type="ECO:0000313" key="3">
    <source>
        <dbReference type="Proteomes" id="UP000599523"/>
    </source>
</evidence>
<feature type="transmembrane region" description="Helical" evidence="1">
    <location>
        <begin position="20"/>
        <end position="39"/>
    </location>
</feature>
<dbReference type="Proteomes" id="UP000599523">
    <property type="component" value="Unassembled WGS sequence"/>
</dbReference>
<dbReference type="EMBL" id="WTVM01000045">
    <property type="protein sequence ID" value="NMG03161.1"/>
    <property type="molecule type" value="Genomic_DNA"/>
</dbReference>
<accession>A0A972F7F0</accession>
<keyword evidence="3" id="KW-1185">Reference proteome</keyword>
<keyword evidence="1" id="KW-0472">Membrane</keyword>
<feature type="transmembrane region" description="Helical" evidence="1">
    <location>
        <begin position="152"/>
        <end position="171"/>
    </location>
</feature>
<evidence type="ECO:0000256" key="1">
    <source>
        <dbReference type="SAM" id="Phobius"/>
    </source>
</evidence>
<feature type="transmembrane region" description="Helical" evidence="1">
    <location>
        <begin position="59"/>
        <end position="83"/>
    </location>
</feature>
<dbReference type="AlphaFoldDB" id="A0A972F7F0"/>
<reference evidence="2" key="1">
    <citation type="submission" date="2019-12" db="EMBL/GenBank/DDBJ databases">
        <title>Comparative genomics gives insights into the taxonomy of the Azoarcus-Aromatoleum group and reveals separate origins of nif in the plant-associated Azoarcus and non-plant-associated Aromatoleum sub-groups.</title>
        <authorList>
            <person name="Lafos M."/>
            <person name="Maluk M."/>
            <person name="Batista M."/>
            <person name="Junghare M."/>
            <person name="Carmona M."/>
            <person name="Faoro H."/>
            <person name="Cruz L.M."/>
            <person name="Battistoni F."/>
            <person name="De Souza E."/>
            <person name="Pedrosa F."/>
            <person name="Chen W.-M."/>
            <person name="Poole P.S."/>
            <person name="Dixon R.A."/>
            <person name="James E.K."/>
        </authorList>
    </citation>
    <scope>NUCLEOTIDE SEQUENCE</scope>
    <source>
        <strain evidence="2">NSC3</strain>
    </source>
</reference>
<sequence length="430" mass="45858">MMPAGAALGYDATPPISAPLRYFLTAPFFGMLAGLLLLISPDVLVSRWTPGALALTHLATLGFMVMVMVGALFQILPVVCGAAIPMAGRIALAVHLLLVGGTVALATGLYKMSPPILTVAAALLGMALSVFLLSAMIGLSKVGSGTGSQRDVRLALIGLGVAALLGLSLALTRAQGLPLPMFSMLQLHLGWALLGGAGLLLAATSWIVVPMFQITPSYPRAMIRFWALSCTGALTLWSISVLLEWKILSLILLGLIVALTALFLFTTLVVIGKTRRSHPDASYRLFRLGIWSLIAGLVCLLSTLVSDAPMLRILAGVLIIYGGFVSVIEAMLYKIVPFLAWLHLTQSGIKAPNVRQLQPEDGTRNQLRIHTVALVILLMAVLLGNDWLTRLAGAAIVIEFGWLFFNMHGVLSAYRKTRTDSPARRYSSAA</sequence>
<feature type="transmembrane region" description="Helical" evidence="1">
    <location>
        <begin position="191"/>
        <end position="209"/>
    </location>
</feature>
<feature type="transmembrane region" description="Helical" evidence="1">
    <location>
        <begin position="247"/>
        <end position="272"/>
    </location>
</feature>
<feature type="transmembrane region" description="Helical" evidence="1">
    <location>
        <begin position="367"/>
        <end position="385"/>
    </location>
</feature>
<comment type="caution">
    <text evidence="2">The sequence shown here is derived from an EMBL/GenBank/DDBJ whole genome shotgun (WGS) entry which is preliminary data.</text>
</comment>
<feature type="transmembrane region" description="Helical" evidence="1">
    <location>
        <begin position="90"/>
        <end position="110"/>
    </location>
</feature>